<dbReference type="Gene3D" id="1.10.1130.10">
    <property type="entry name" value="Flavocytochrome C3, Chain A"/>
    <property type="match status" value="2"/>
</dbReference>
<organism evidence="4">
    <name type="scientific">hydrothermal vent metagenome</name>
    <dbReference type="NCBI Taxonomy" id="652676"/>
    <lineage>
        <taxon>unclassified sequences</taxon>
        <taxon>metagenomes</taxon>
        <taxon>ecological metagenomes</taxon>
    </lineage>
</organism>
<protein>
    <submittedName>
        <fullName evidence="4">Decaheme cytochrome c MtrA</fullName>
    </submittedName>
</protein>
<dbReference type="NCBIfam" id="TIGR03508">
    <property type="entry name" value="decahem_SO"/>
    <property type="match status" value="1"/>
</dbReference>
<dbReference type="Gene3D" id="3.90.10.10">
    <property type="entry name" value="Cytochrome C3"/>
    <property type="match status" value="1"/>
</dbReference>
<sequence length="364" mass="40480">MDGILKSILFILSENSYRIAEKTPKGVRMKRWLYVIAALLLGLTVLYACTELKRSKPILPLNEYEKMIAGRLDAEYVGTETCLSACHAHDAIKAAFDASTMGAQLRRESGLPLVDCESCHGPGSLAIKDITRELVEENNKKGIRTECNYKTLIDINSLPAIAKSLICLKCHTGNATFNLHEWNAGIHAVNDVSCSDCHRIHEGPDLKVRPKDTATMCFKCHQDIMAYYKMPSHHPVPEGKVYCTDCHNPHGTTSEKLLKKPTVKEVCTRCHGEKEGPFLYEHADLTEDCLNCHTPHGSPNNNLLVVREPFLCLQCHQSHRINTATGEPKSIALKGFFFTRCTNCHSQIHGTDIPSPGGTGRFIQ</sequence>
<evidence type="ECO:0000256" key="1">
    <source>
        <dbReference type="ARBA" id="ARBA00022729"/>
    </source>
</evidence>
<dbReference type="InterPro" id="IPR020015">
    <property type="entry name" value="Decahaem_cyt-c_DmsE"/>
</dbReference>
<reference evidence="4" key="1">
    <citation type="submission" date="2018-06" db="EMBL/GenBank/DDBJ databases">
        <authorList>
            <person name="Zhirakovskaya E."/>
        </authorList>
    </citation>
    <scope>NUCLEOTIDE SEQUENCE</scope>
</reference>
<dbReference type="SUPFAM" id="SSF48695">
    <property type="entry name" value="Multiheme cytochromes"/>
    <property type="match status" value="1"/>
</dbReference>
<proteinExistence type="predicted"/>
<dbReference type="EMBL" id="UOGH01000135">
    <property type="protein sequence ID" value="VAX29866.1"/>
    <property type="molecule type" value="Genomic_DNA"/>
</dbReference>
<dbReference type="InterPro" id="IPR010177">
    <property type="entry name" value="Paired_CXXCH_1"/>
</dbReference>
<dbReference type="AlphaFoldDB" id="A0A3B1CHA7"/>
<feature type="transmembrane region" description="Helical" evidence="2">
    <location>
        <begin position="32"/>
        <end position="48"/>
    </location>
</feature>
<evidence type="ECO:0000256" key="2">
    <source>
        <dbReference type="SAM" id="Phobius"/>
    </source>
</evidence>
<name>A0A3B1CHA7_9ZZZZ</name>
<dbReference type="PANTHER" id="PTHR35038:SF6">
    <property type="entry name" value="SURFACE LOCALIZED DECAHEME CYTOCHROME C LIPOPROTEIN"/>
    <property type="match status" value="1"/>
</dbReference>
<keyword evidence="2" id="KW-0812">Transmembrane</keyword>
<evidence type="ECO:0000313" key="4">
    <source>
        <dbReference type="EMBL" id="VAX29866.1"/>
    </source>
</evidence>
<dbReference type="GO" id="GO:0016491">
    <property type="term" value="F:oxidoreductase activity"/>
    <property type="evidence" value="ECO:0007669"/>
    <property type="project" value="TreeGrafter"/>
</dbReference>
<keyword evidence="1" id="KW-0732">Signal</keyword>
<accession>A0A3B1CHA7</accession>
<dbReference type="PANTHER" id="PTHR35038">
    <property type="entry name" value="DISSIMILATORY SULFITE REDUCTASE SIRA"/>
    <property type="match status" value="1"/>
</dbReference>
<feature type="domain" description="Doubled CXXCH motif" evidence="3">
    <location>
        <begin position="233"/>
        <end position="275"/>
    </location>
</feature>
<feature type="domain" description="Doubled CXXCH motif" evidence="3">
    <location>
        <begin position="188"/>
        <end position="225"/>
    </location>
</feature>
<keyword evidence="2" id="KW-0472">Membrane</keyword>
<dbReference type="InterPro" id="IPR051829">
    <property type="entry name" value="Multiheme_Cytochr_ET"/>
</dbReference>
<gene>
    <name evidence="4" type="ORF">MNBD_NITROSPIRAE02-1554</name>
</gene>
<dbReference type="InterPro" id="IPR036280">
    <property type="entry name" value="Multihaem_cyt_sf"/>
</dbReference>
<evidence type="ECO:0000259" key="3">
    <source>
        <dbReference type="Pfam" id="PF09699"/>
    </source>
</evidence>
<keyword evidence="2" id="KW-1133">Transmembrane helix</keyword>
<feature type="domain" description="Doubled CXXCH motif" evidence="3">
    <location>
        <begin position="282"/>
        <end position="319"/>
    </location>
</feature>
<dbReference type="NCBIfam" id="TIGR01905">
    <property type="entry name" value="paired_CXXCH_1"/>
    <property type="match status" value="2"/>
</dbReference>
<dbReference type="Pfam" id="PF09699">
    <property type="entry name" value="Paired_CXXCH_1"/>
    <property type="match status" value="3"/>
</dbReference>